<dbReference type="WormBase" id="SRAE_1000064200">
    <property type="protein sequence ID" value="SRP03266"/>
    <property type="gene ID" value="WBGene00257239"/>
</dbReference>
<sequence length="138" mass="15508">MAVLFNHMLDSGVSTLIFFIGLVITILLVIIVCCTNPPNPHRNGVYIVKSSKHIRHSHYHHRYLTQPIKTVSLNITCAPSISRDIKQNNIIVNGLSTTLPVSKSAKLDAIIQFTRDQEYDTKYNKSGIKVVSCDRSFL</sequence>
<keyword evidence="1" id="KW-0472">Membrane</keyword>
<organism evidence="2">
    <name type="scientific">Strongyloides ratti</name>
    <name type="common">Parasitic roundworm</name>
    <dbReference type="NCBI Taxonomy" id="34506"/>
    <lineage>
        <taxon>Eukaryota</taxon>
        <taxon>Metazoa</taxon>
        <taxon>Ecdysozoa</taxon>
        <taxon>Nematoda</taxon>
        <taxon>Chromadorea</taxon>
        <taxon>Rhabditida</taxon>
        <taxon>Tylenchina</taxon>
        <taxon>Panagrolaimomorpha</taxon>
        <taxon>Strongyloidoidea</taxon>
        <taxon>Strongyloididae</taxon>
        <taxon>Strongyloides</taxon>
    </lineage>
</organism>
<proteinExistence type="predicted"/>
<keyword evidence="1" id="KW-1133">Transmembrane helix</keyword>
<dbReference type="RefSeq" id="XP_024501571.1">
    <property type="nucleotide sequence ID" value="XM_024647500.1"/>
</dbReference>
<gene>
    <name evidence="2 4 5" type="ORF">SRAE_1000064200</name>
</gene>
<evidence type="ECO:0000313" key="4">
    <source>
        <dbReference type="WBParaSite" id="SRAE_1000064200.1"/>
    </source>
</evidence>
<dbReference type="CTD" id="36374734"/>
<keyword evidence="3" id="KW-1185">Reference proteome</keyword>
<dbReference type="GeneID" id="36374734"/>
<keyword evidence="1" id="KW-0812">Transmembrane</keyword>
<dbReference type="WBParaSite" id="SRAE_1000064200.1">
    <property type="protein sequence ID" value="SRAE_1000064200.1"/>
    <property type="gene ID" value="WBGene00257239"/>
</dbReference>
<reference evidence="4" key="2">
    <citation type="submission" date="2020-12" db="UniProtKB">
        <authorList>
            <consortium name="WormBaseParasite"/>
        </authorList>
    </citation>
    <scope>IDENTIFICATION</scope>
</reference>
<evidence type="ECO:0000313" key="2">
    <source>
        <dbReference type="EMBL" id="CEF62369.1"/>
    </source>
</evidence>
<evidence type="ECO:0000313" key="5">
    <source>
        <dbReference type="WormBase" id="SRAE_1000064200"/>
    </source>
</evidence>
<dbReference type="Proteomes" id="UP000035682">
    <property type="component" value="Unplaced"/>
</dbReference>
<reference evidence="2 3" key="1">
    <citation type="submission" date="2014-09" db="EMBL/GenBank/DDBJ databases">
        <authorList>
            <person name="Martin A.A."/>
        </authorList>
    </citation>
    <scope>NUCLEOTIDE SEQUENCE</scope>
    <source>
        <strain evidence="3">ED321</strain>
        <strain evidence="2">ED321 Heterogonic</strain>
    </source>
</reference>
<name>A0A090L4F9_STRRB</name>
<protein>
    <submittedName>
        <fullName evidence="2 4">Uncharacterized protein</fullName>
    </submittedName>
</protein>
<feature type="transmembrane region" description="Helical" evidence="1">
    <location>
        <begin position="12"/>
        <end position="34"/>
    </location>
</feature>
<evidence type="ECO:0000313" key="3">
    <source>
        <dbReference type="Proteomes" id="UP000035682"/>
    </source>
</evidence>
<accession>A0A090L4F9</accession>
<evidence type="ECO:0000256" key="1">
    <source>
        <dbReference type="SAM" id="Phobius"/>
    </source>
</evidence>
<dbReference type="EMBL" id="LN609528">
    <property type="protein sequence ID" value="CEF62369.1"/>
    <property type="molecule type" value="Genomic_DNA"/>
</dbReference>
<dbReference type="AlphaFoldDB" id="A0A090L4F9"/>